<reference evidence="2 3" key="1">
    <citation type="submission" date="2023-05" db="EMBL/GenBank/DDBJ databases">
        <title>B98-5 Cell Line De Novo Hybrid Assembly: An Optical Mapping Approach.</title>
        <authorList>
            <person name="Kananen K."/>
            <person name="Auerbach J.A."/>
            <person name="Kautto E."/>
            <person name="Blachly J.S."/>
        </authorList>
    </citation>
    <scope>NUCLEOTIDE SEQUENCE [LARGE SCALE GENOMIC DNA]</scope>
    <source>
        <strain evidence="2">B95-8</strain>
        <tissue evidence="2">Cell line</tissue>
    </source>
</reference>
<dbReference type="EMBL" id="JASSZA010000001">
    <property type="protein sequence ID" value="KAK2120818.1"/>
    <property type="molecule type" value="Genomic_DNA"/>
</dbReference>
<keyword evidence="3" id="KW-1185">Reference proteome</keyword>
<evidence type="ECO:0000313" key="3">
    <source>
        <dbReference type="Proteomes" id="UP001266305"/>
    </source>
</evidence>
<accession>A0ABQ9WJB4</accession>
<comment type="caution">
    <text evidence="2">The sequence shown here is derived from an EMBL/GenBank/DDBJ whole genome shotgun (WGS) entry which is preliminary data.</text>
</comment>
<gene>
    <name evidence="2" type="ORF">P7K49_002204</name>
</gene>
<organism evidence="2 3">
    <name type="scientific">Saguinus oedipus</name>
    <name type="common">Cotton-top tamarin</name>
    <name type="synonym">Oedipomidas oedipus</name>
    <dbReference type="NCBI Taxonomy" id="9490"/>
    <lineage>
        <taxon>Eukaryota</taxon>
        <taxon>Metazoa</taxon>
        <taxon>Chordata</taxon>
        <taxon>Craniata</taxon>
        <taxon>Vertebrata</taxon>
        <taxon>Euteleostomi</taxon>
        <taxon>Mammalia</taxon>
        <taxon>Eutheria</taxon>
        <taxon>Euarchontoglires</taxon>
        <taxon>Primates</taxon>
        <taxon>Haplorrhini</taxon>
        <taxon>Platyrrhini</taxon>
        <taxon>Cebidae</taxon>
        <taxon>Callitrichinae</taxon>
        <taxon>Saguinus</taxon>
    </lineage>
</organism>
<feature type="region of interest" description="Disordered" evidence="1">
    <location>
        <begin position="1"/>
        <end position="201"/>
    </location>
</feature>
<name>A0ABQ9WJB4_SAGOE</name>
<sequence length="201" mass="21217">MTSERRGAPGGARTAAATELDPTPRGHLASPAPARPATSVPCREARRRRDPPPVPRARHRPRSAPTWARPNPGAAGGRVTGCHCYANIKTVKGAPAREASESCGAWEGAWEPRGSRSRTKQAPGPRDVAVPGRARPPRAERAPPSPPGRGWMRQGPRGGDPRPRAPGAPRGGVRGPGTPRPPCAEARPEPAGGPRRSRRPR</sequence>
<evidence type="ECO:0000256" key="1">
    <source>
        <dbReference type="SAM" id="MobiDB-lite"/>
    </source>
</evidence>
<proteinExistence type="predicted"/>
<protein>
    <submittedName>
        <fullName evidence="2">Uncharacterized protein</fullName>
    </submittedName>
</protein>
<dbReference type="Proteomes" id="UP001266305">
    <property type="component" value="Unassembled WGS sequence"/>
</dbReference>
<evidence type="ECO:0000313" key="2">
    <source>
        <dbReference type="EMBL" id="KAK2120818.1"/>
    </source>
</evidence>
<feature type="compositionally biased region" description="Low complexity" evidence="1">
    <location>
        <begin position="183"/>
        <end position="194"/>
    </location>
</feature>